<gene>
    <name evidence="2" type="ORF">LUZ63_014846</name>
</gene>
<protein>
    <submittedName>
        <fullName evidence="2">Uncharacterized protein</fullName>
    </submittedName>
</protein>
<dbReference type="EMBL" id="JAMQYH010000004">
    <property type="protein sequence ID" value="KAJ1690691.1"/>
    <property type="molecule type" value="Genomic_DNA"/>
</dbReference>
<accession>A0A9Q0CB44</accession>
<proteinExistence type="predicted"/>
<evidence type="ECO:0000256" key="1">
    <source>
        <dbReference type="SAM" id="Phobius"/>
    </source>
</evidence>
<dbReference type="Proteomes" id="UP001151287">
    <property type="component" value="Unassembled WGS sequence"/>
</dbReference>
<keyword evidence="1" id="KW-0472">Membrane</keyword>
<organism evidence="2 3">
    <name type="scientific">Rhynchospora breviuscula</name>
    <dbReference type="NCBI Taxonomy" id="2022672"/>
    <lineage>
        <taxon>Eukaryota</taxon>
        <taxon>Viridiplantae</taxon>
        <taxon>Streptophyta</taxon>
        <taxon>Embryophyta</taxon>
        <taxon>Tracheophyta</taxon>
        <taxon>Spermatophyta</taxon>
        <taxon>Magnoliopsida</taxon>
        <taxon>Liliopsida</taxon>
        <taxon>Poales</taxon>
        <taxon>Cyperaceae</taxon>
        <taxon>Cyperoideae</taxon>
        <taxon>Rhynchosporeae</taxon>
        <taxon>Rhynchospora</taxon>
    </lineage>
</organism>
<keyword evidence="3" id="KW-1185">Reference proteome</keyword>
<dbReference type="OrthoDB" id="672819at2759"/>
<dbReference type="PANTHER" id="PTHR33782:SF5">
    <property type="entry name" value="MEDIATOR OF RNA POLYMERASE II TRANSCRIPTION SUBUNIT"/>
    <property type="match status" value="1"/>
</dbReference>
<dbReference type="AlphaFoldDB" id="A0A9Q0CB44"/>
<dbReference type="PANTHER" id="PTHR33782">
    <property type="entry name" value="OS01G0121600 PROTEIN"/>
    <property type="match status" value="1"/>
</dbReference>
<comment type="caution">
    <text evidence="2">The sequence shown here is derived from an EMBL/GenBank/DDBJ whole genome shotgun (WGS) entry which is preliminary data.</text>
</comment>
<evidence type="ECO:0000313" key="2">
    <source>
        <dbReference type="EMBL" id="KAJ1690691.1"/>
    </source>
</evidence>
<keyword evidence="1" id="KW-0812">Transmembrane</keyword>
<reference evidence="2" key="1">
    <citation type="journal article" date="2022" name="Cell">
        <title>Repeat-based holocentromeres influence genome architecture and karyotype evolution.</title>
        <authorList>
            <person name="Hofstatter P.G."/>
            <person name="Thangavel G."/>
            <person name="Lux T."/>
            <person name="Neumann P."/>
            <person name="Vondrak T."/>
            <person name="Novak P."/>
            <person name="Zhang M."/>
            <person name="Costa L."/>
            <person name="Castellani M."/>
            <person name="Scott A."/>
            <person name="Toegelov H."/>
            <person name="Fuchs J."/>
            <person name="Mata-Sucre Y."/>
            <person name="Dias Y."/>
            <person name="Vanzela A.L.L."/>
            <person name="Huettel B."/>
            <person name="Almeida C.C.S."/>
            <person name="Simkova H."/>
            <person name="Souza G."/>
            <person name="Pedrosa-Harand A."/>
            <person name="Macas J."/>
            <person name="Mayer K.F.X."/>
            <person name="Houben A."/>
            <person name="Marques A."/>
        </authorList>
    </citation>
    <scope>NUCLEOTIDE SEQUENCE</scope>
    <source>
        <strain evidence="2">RhyBre1mFocal</strain>
    </source>
</reference>
<name>A0A9Q0CB44_9POAL</name>
<feature type="transmembrane region" description="Helical" evidence="1">
    <location>
        <begin position="115"/>
        <end position="135"/>
    </location>
</feature>
<keyword evidence="1" id="KW-1133">Transmembrane helix</keyword>
<evidence type="ECO:0000313" key="3">
    <source>
        <dbReference type="Proteomes" id="UP001151287"/>
    </source>
</evidence>
<sequence>MFSSSSSLSSFPLQTKFKSTFPRAFPKQLDVRRSGSVVMVGSRDGWDLDSDRVDEDMIMLRKRIYEIRITEESISEPSGWMEWEKEYYMTAAYASDVYELVGLLQRFLMNTRPSLAIGTVLLVLLSVPTSLGFLLHRLLVVLGSVLSALHTS</sequence>